<accession>A0A2W5I9G3</accession>
<organism evidence="4 5">
    <name type="scientific">Lawsonella clevelandensis</name>
    <dbReference type="NCBI Taxonomy" id="1528099"/>
    <lineage>
        <taxon>Bacteria</taxon>
        <taxon>Bacillati</taxon>
        <taxon>Actinomycetota</taxon>
        <taxon>Actinomycetes</taxon>
        <taxon>Mycobacteriales</taxon>
        <taxon>Lawsonellaceae</taxon>
        <taxon>Lawsonella</taxon>
    </lineage>
</organism>
<evidence type="ECO:0000313" key="4">
    <source>
        <dbReference type="EMBL" id="PZP88360.1"/>
    </source>
</evidence>
<protein>
    <submittedName>
        <fullName evidence="4">Uncharacterized protein</fullName>
    </submittedName>
</protein>
<keyword evidence="2" id="KW-1133">Transmembrane helix</keyword>
<reference evidence="4 5" key="1">
    <citation type="submission" date="2017-08" db="EMBL/GenBank/DDBJ databases">
        <title>Infants hospitalized years apart are colonized by the same room-sourced microbial strains.</title>
        <authorList>
            <person name="Brooks B."/>
            <person name="Olm M.R."/>
            <person name="Firek B.A."/>
            <person name="Baker R."/>
            <person name="Thomas B.C."/>
            <person name="Morowitz M.J."/>
            <person name="Banfield J.F."/>
        </authorList>
    </citation>
    <scope>NUCLEOTIDE SEQUENCE [LARGE SCALE GENOMIC DNA]</scope>
    <source>
        <strain evidence="4">S2_006_000_R1_57</strain>
    </source>
</reference>
<gene>
    <name evidence="4" type="ORF">DI579_06505</name>
</gene>
<dbReference type="InterPro" id="IPR046112">
    <property type="entry name" value="DUF6049"/>
</dbReference>
<feature type="signal peptide" evidence="3">
    <location>
        <begin position="1"/>
        <end position="22"/>
    </location>
</feature>
<dbReference type="Proteomes" id="UP000248606">
    <property type="component" value="Unassembled WGS sequence"/>
</dbReference>
<feature type="chain" id="PRO_5038383342" evidence="3">
    <location>
        <begin position="23"/>
        <end position="836"/>
    </location>
</feature>
<comment type="caution">
    <text evidence="4">The sequence shown here is derived from an EMBL/GenBank/DDBJ whole genome shotgun (WGS) entry which is preliminary data.</text>
</comment>
<dbReference type="Pfam" id="PF19516">
    <property type="entry name" value="DUF6049"/>
    <property type="match status" value="1"/>
</dbReference>
<evidence type="ECO:0000256" key="2">
    <source>
        <dbReference type="SAM" id="Phobius"/>
    </source>
</evidence>
<proteinExistence type="predicted"/>
<dbReference type="RefSeq" id="WP_303678961.1">
    <property type="nucleotide sequence ID" value="NZ_QFOZ01000012.1"/>
</dbReference>
<evidence type="ECO:0000313" key="5">
    <source>
        <dbReference type="Proteomes" id="UP000248606"/>
    </source>
</evidence>
<feature type="region of interest" description="Disordered" evidence="1">
    <location>
        <begin position="630"/>
        <end position="663"/>
    </location>
</feature>
<evidence type="ECO:0000256" key="1">
    <source>
        <dbReference type="SAM" id="MobiDB-lite"/>
    </source>
</evidence>
<sequence length="836" mass="90181">MTTSLRRRLSSLAVAMCTFVAATRMGTGIAASTDITAGMDNAAIAAAEVDSAAGVTGAGLAAAASSSVEDSDLVGLSDVPDPTPDALHISLTRITPDRIDGQSKNSVTVSGTLTNVGKLPISDIDVRLQRGDYAPYGNALRHTLTEDQINYPTTLPFHHLATTLNPGDSTSFTLTARIHGGDGDTLNINAPGVYPLLVNVNGRVSNSDSARLHDARVLLPVLSLPGSDRQDPATVASRPTTILWPLALTPQEASYYSFSSIAVLRNENLGISLGEHGRLRALLDAAGSLLKDHALNHSVCFAIDPDLLRTVDRMTRPYRVLNTPNNWHDGMHRGKHTKDAQSWIEDLRSLTANNCVIALPWSGASLATTTHLLPDKPHQLMEDSRRVTAYFLHKHLTSHVIWPNTGTLTPYDIPALDHSELLLSSTALTTHTDKGFGQLLRYDHARYTVTPYDSTLSTALAATGQNPVNTPYSPSDSRYVLTADSATARMQDATATLLWKTSAALRREKPAHNTYAGTPLLIAPPQQWSVTGDDLATFTSTLRYLAQHNLITAQSLTDALAQAHTKPIHGTFTTSSPLTESSMSAITQAISHIHHYRNLFTDKNDNNFYKRTRYNIYRAATTRTLGLAPTLVGNIPPSHNHQSDTKTRRHGDSDSANTSGITLRTPDDLAYPKAYARSITLAAHAIRSSVTLIKPGSIYTLASTDSGLVLVARNELPADVTVTVHTRERLTDGDKPANTTKDLTKPLRVTIPAQSSLNINIPVHLHSGKSVPVRVQLLSADQQELGTTVDMTVRVSHLTPLLGFLLTAAVVILAVLIVKRVLPLIRRGNGQGSTHE</sequence>
<dbReference type="AlphaFoldDB" id="A0A2W5I9G3"/>
<feature type="transmembrane region" description="Helical" evidence="2">
    <location>
        <begin position="798"/>
        <end position="818"/>
    </location>
</feature>
<name>A0A2W5I9G3_9ACTN</name>
<keyword evidence="2" id="KW-0812">Transmembrane</keyword>
<evidence type="ECO:0000256" key="3">
    <source>
        <dbReference type="SAM" id="SignalP"/>
    </source>
</evidence>
<keyword evidence="3" id="KW-0732">Signal</keyword>
<dbReference type="EMBL" id="QFOZ01000012">
    <property type="protein sequence ID" value="PZP88360.1"/>
    <property type="molecule type" value="Genomic_DNA"/>
</dbReference>
<feature type="compositionally biased region" description="Basic and acidic residues" evidence="1">
    <location>
        <begin position="641"/>
        <end position="653"/>
    </location>
</feature>
<keyword evidence="2" id="KW-0472">Membrane</keyword>